<feature type="transmembrane region" description="Helical" evidence="6">
    <location>
        <begin position="199"/>
        <end position="224"/>
    </location>
</feature>
<dbReference type="PANTHER" id="PTHR21716:SF68">
    <property type="entry name" value="TRANSPORT PROTEIN YTVI-RELATED"/>
    <property type="match status" value="1"/>
</dbReference>
<proteinExistence type="inferred from homology"/>
<dbReference type="GO" id="GO:0016020">
    <property type="term" value="C:membrane"/>
    <property type="evidence" value="ECO:0007669"/>
    <property type="project" value="UniProtKB-SubCell"/>
</dbReference>
<feature type="transmembrane region" description="Helical" evidence="6">
    <location>
        <begin position="60"/>
        <end position="88"/>
    </location>
</feature>
<accession>E7GDG8</accession>
<name>E7GDG8_9FIRM</name>
<evidence type="ECO:0008006" key="9">
    <source>
        <dbReference type="Google" id="ProtNLM"/>
    </source>
</evidence>
<keyword evidence="5 6" id="KW-0472">Membrane</keyword>
<keyword evidence="3 6" id="KW-0812">Transmembrane</keyword>
<evidence type="ECO:0000256" key="5">
    <source>
        <dbReference type="ARBA" id="ARBA00023136"/>
    </source>
</evidence>
<evidence type="ECO:0000313" key="8">
    <source>
        <dbReference type="Proteomes" id="UP000003157"/>
    </source>
</evidence>
<dbReference type="Proteomes" id="UP000003157">
    <property type="component" value="Unassembled WGS sequence"/>
</dbReference>
<dbReference type="AlphaFoldDB" id="E7GDG8"/>
<feature type="transmembrane region" description="Helical" evidence="6">
    <location>
        <begin position="304"/>
        <end position="330"/>
    </location>
</feature>
<dbReference type="HOGENOM" id="CLU_031275_4_0_9"/>
<dbReference type="STRING" id="100884.GCA_000269565_00463"/>
<dbReference type="OrthoDB" id="9774361at2"/>
<evidence type="ECO:0000256" key="3">
    <source>
        <dbReference type="ARBA" id="ARBA00022692"/>
    </source>
</evidence>
<protein>
    <recommendedName>
        <fullName evidence="9">Sporulation integral membrane protein YtvI</fullName>
    </recommendedName>
</protein>
<feature type="transmembrane region" description="Helical" evidence="6">
    <location>
        <begin position="267"/>
        <end position="284"/>
    </location>
</feature>
<feature type="transmembrane region" description="Helical" evidence="6">
    <location>
        <begin position="230"/>
        <end position="260"/>
    </location>
</feature>
<comment type="similarity">
    <text evidence="2">Belongs to the autoinducer-2 exporter (AI-2E) (TC 2.A.86) family.</text>
</comment>
<evidence type="ECO:0000256" key="2">
    <source>
        <dbReference type="ARBA" id="ARBA00009773"/>
    </source>
</evidence>
<feature type="transmembrane region" description="Helical" evidence="6">
    <location>
        <begin position="148"/>
        <end position="167"/>
    </location>
</feature>
<evidence type="ECO:0000313" key="7">
    <source>
        <dbReference type="EMBL" id="EFW04019.1"/>
    </source>
</evidence>
<dbReference type="InterPro" id="IPR002549">
    <property type="entry name" value="AI-2E-like"/>
</dbReference>
<dbReference type="PANTHER" id="PTHR21716">
    <property type="entry name" value="TRANSMEMBRANE PROTEIN"/>
    <property type="match status" value="1"/>
</dbReference>
<gene>
    <name evidence="7" type="ORF">HMPREF9488_02811</name>
</gene>
<comment type="subcellular location">
    <subcellularLocation>
        <location evidence="1">Membrane</location>
        <topology evidence="1">Multi-pass membrane protein</topology>
    </subcellularLocation>
</comment>
<dbReference type="GO" id="GO:0055085">
    <property type="term" value="P:transmembrane transport"/>
    <property type="evidence" value="ECO:0007669"/>
    <property type="project" value="TreeGrafter"/>
</dbReference>
<dbReference type="eggNOG" id="COG0628">
    <property type="taxonomic scope" value="Bacteria"/>
</dbReference>
<evidence type="ECO:0000256" key="4">
    <source>
        <dbReference type="ARBA" id="ARBA00022989"/>
    </source>
</evidence>
<dbReference type="GeneID" id="78228373"/>
<feature type="transmembrane region" description="Helical" evidence="6">
    <location>
        <begin position="6"/>
        <end position="39"/>
    </location>
</feature>
<dbReference type="EMBL" id="ADKX01000041">
    <property type="protein sequence ID" value="EFW04019.1"/>
    <property type="molecule type" value="Genomic_DNA"/>
</dbReference>
<reference evidence="7 8" key="1">
    <citation type="submission" date="2010-12" db="EMBL/GenBank/DDBJ databases">
        <title>The Genome Sequence of Coprobacillus sp. strain 29_1.</title>
        <authorList>
            <consortium name="The Broad Institute Genome Sequencing Platform"/>
            <person name="Earl A."/>
            <person name="Ward D."/>
            <person name="Feldgarden M."/>
            <person name="Gevers D."/>
            <person name="Daigneault M."/>
            <person name="Sibley C.D."/>
            <person name="White A."/>
            <person name="Strauss J."/>
            <person name="Allen-Vercoe E."/>
            <person name="Young S.K."/>
            <person name="Zeng Q."/>
            <person name="Gargeya S."/>
            <person name="Fitzgerald M."/>
            <person name="Haas B."/>
            <person name="Abouelleil A."/>
            <person name="Alvarado L."/>
            <person name="Arachchi H.M."/>
            <person name="Berlin A."/>
            <person name="Brown A."/>
            <person name="Chapman S.B."/>
            <person name="Chen Z."/>
            <person name="Dunbar C."/>
            <person name="Freedman E."/>
            <person name="Gearin G."/>
            <person name="Gellesch M."/>
            <person name="Goldberg J."/>
            <person name="Griggs A."/>
            <person name="Gujja S."/>
            <person name="Heilman E."/>
            <person name="Heiman D."/>
            <person name="Howarth C."/>
            <person name="Larson L."/>
            <person name="Lui A."/>
            <person name="MacDonald P.J.P."/>
            <person name="Mehta T."/>
            <person name="Montmayeur A."/>
            <person name="Murphy C."/>
            <person name="Neiman D."/>
            <person name="Pearson M."/>
            <person name="Priest M."/>
            <person name="Roberts A."/>
            <person name="Saif S."/>
            <person name="Shea T."/>
            <person name="Shenoy N."/>
            <person name="Sisk P."/>
            <person name="Stolte C."/>
            <person name="Sykes S."/>
            <person name="White J."/>
            <person name="Yandava C."/>
            <person name="Nusbaum C."/>
            <person name="Birren B."/>
        </authorList>
    </citation>
    <scope>NUCLEOTIDE SEQUENCE [LARGE SCALE GENOMIC DNA]</scope>
    <source>
        <strain evidence="7 8">29_1</strain>
    </source>
</reference>
<dbReference type="RefSeq" id="WP_008789898.1">
    <property type="nucleotide sequence ID" value="NZ_AKCB01000001.1"/>
</dbReference>
<keyword evidence="8" id="KW-1185">Reference proteome</keyword>
<organism evidence="7 8">
    <name type="scientific">Coprobacillus cateniformis</name>
    <dbReference type="NCBI Taxonomy" id="100884"/>
    <lineage>
        <taxon>Bacteria</taxon>
        <taxon>Bacillati</taxon>
        <taxon>Bacillota</taxon>
        <taxon>Erysipelotrichia</taxon>
        <taxon>Erysipelotrichales</taxon>
        <taxon>Coprobacillaceae</taxon>
        <taxon>Coprobacillus</taxon>
    </lineage>
</organism>
<sequence>MKRTKVIGLICVVIYCFVLKYMFHVIFPFAFAVVCYFVMKPLIDRLEKCFHIQRSAIGVSLLLVIYLILAILLGCLFTYGVFFTIHFFEKIPMYYEDMLLPFLEQLTIWVQQHFPILMNEDYLLALQNFLGQSLLNVAGSFSTVITQIPIYLFSFFLFVISTFFFMLDYEEMKGNLLSICSQHVMNSFVRIKNKCLKSLWVYVKCQLILMSICFFILLIGFAVMRMSHPLLYAFVTALLDSLPFIGVGIVLIPLCIVYLLQGAYLKAFYIFLIYLIINVVRSLLEPRIMNKQMKIPSFLLLLSMMVHLYFFGMIGVILSPIHMSLIYGFLDIQNENK</sequence>
<evidence type="ECO:0000256" key="6">
    <source>
        <dbReference type="SAM" id="Phobius"/>
    </source>
</evidence>
<evidence type="ECO:0000256" key="1">
    <source>
        <dbReference type="ARBA" id="ARBA00004141"/>
    </source>
</evidence>
<comment type="caution">
    <text evidence="7">The sequence shown here is derived from an EMBL/GenBank/DDBJ whole genome shotgun (WGS) entry which is preliminary data.</text>
</comment>
<keyword evidence="4 6" id="KW-1133">Transmembrane helix</keyword>
<dbReference type="Pfam" id="PF01594">
    <property type="entry name" value="AI-2E_transport"/>
    <property type="match status" value="1"/>
</dbReference>